<feature type="region of interest" description="Disordered" evidence="1">
    <location>
        <begin position="35"/>
        <end position="66"/>
    </location>
</feature>
<accession>A0A2P2BX00</accession>
<reference evidence="2" key="1">
    <citation type="submission" date="2015-08" db="EMBL/GenBank/DDBJ databases">
        <authorList>
            <person name="Babu N.S."/>
            <person name="Beckwith C.J."/>
            <person name="Beseler K.G."/>
            <person name="Brison A."/>
            <person name="Carone J.V."/>
            <person name="Caskin T.P."/>
            <person name="Diamond M."/>
            <person name="Durham M.E."/>
            <person name="Foxe J.M."/>
            <person name="Go M."/>
            <person name="Henderson B.A."/>
            <person name="Jones I.B."/>
            <person name="McGettigan J.A."/>
            <person name="Micheletti S.J."/>
            <person name="Nasrallah M.E."/>
            <person name="Ortiz D."/>
            <person name="Piller C.R."/>
            <person name="Privatt S.R."/>
            <person name="Schneider S.L."/>
            <person name="Sharp S."/>
            <person name="Smith T.C."/>
            <person name="Stanton J.D."/>
            <person name="Ullery H.E."/>
            <person name="Wilson R.J."/>
            <person name="Serrano M.G."/>
            <person name="Buck G."/>
            <person name="Lee V."/>
            <person name="Wang Y."/>
            <person name="Carvalho R."/>
            <person name="Voegtly L."/>
            <person name="Shi R."/>
            <person name="Duckworth R."/>
            <person name="Johnson A."/>
            <person name="Loviza R."/>
            <person name="Walstead R."/>
            <person name="Shah Z."/>
            <person name="Kiflezghi M."/>
            <person name="Wade K."/>
            <person name="Ball S.L."/>
            <person name="Bradley K.W."/>
            <person name="Asai D.J."/>
            <person name="Bowman C.A."/>
            <person name="Russell D.A."/>
            <person name="Pope W.H."/>
            <person name="Jacobs-Sera D."/>
            <person name="Hendrix R.W."/>
            <person name="Hatfull G.F."/>
        </authorList>
    </citation>
    <scope>NUCLEOTIDE SEQUENCE</scope>
</reference>
<gene>
    <name evidence="2" type="ORF">NOCA2150013</name>
</gene>
<evidence type="ECO:0000313" key="2">
    <source>
        <dbReference type="EMBL" id="CUR54271.1"/>
    </source>
</evidence>
<evidence type="ECO:0000256" key="1">
    <source>
        <dbReference type="SAM" id="MobiDB-lite"/>
    </source>
</evidence>
<protein>
    <submittedName>
        <fullName evidence="2">Uncharacterized protein</fullName>
    </submittedName>
</protein>
<feature type="region of interest" description="Disordered" evidence="1">
    <location>
        <begin position="224"/>
        <end position="245"/>
    </location>
</feature>
<feature type="compositionally biased region" description="Low complexity" evidence="1">
    <location>
        <begin position="36"/>
        <end position="63"/>
    </location>
</feature>
<dbReference type="EMBL" id="CZKA01000007">
    <property type="protein sequence ID" value="CUR54271.1"/>
    <property type="molecule type" value="Genomic_DNA"/>
</dbReference>
<name>A0A2P2BX00_9ZZZZ</name>
<sequence length="245" mass="25458">MLGMQSSVHLRLGIVAIVLTVLSVGLAGCGGDDPADPVGAGSSGSSGSTATSGDDSSSSPDVDPNLAYGLKVPPGVKLTELGSDLSLGDTARVAWQVEPSKVGVVALTVTKLRRGSVKDFSGFVLDEATQQSTPFYVDATVRNLGRSDLSGVKTPLLLLDGNDVLVRQSTFQSTFTPCAAEPLPEKFKPGRATKVCLVFIAADHGSLAGVTFRPDSSFDPIQWTGELTAPKVDKPTKKKNKKNNG</sequence>
<feature type="compositionally biased region" description="Basic residues" evidence="1">
    <location>
        <begin position="236"/>
        <end position="245"/>
    </location>
</feature>
<organism evidence="2">
    <name type="scientific">metagenome</name>
    <dbReference type="NCBI Taxonomy" id="256318"/>
    <lineage>
        <taxon>unclassified sequences</taxon>
        <taxon>metagenomes</taxon>
    </lineage>
</organism>
<dbReference type="AlphaFoldDB" id="A0A2P2BX00"/>
<proteinExistence type="predicted"/>